<keyword evidence="3" id="KW-1185">Reference proteome</keyword>
<name>A0ABT1G870_9GAMM</name>
<comment type="caution">
    <text evidence="2">The sequence shown here is derived from an EMBL/GenBank/DDBJ whole genome shotgun (WGS) entry which is preliminary data.</text>
</comment>
<evidence type="ECO:0000256" key="1">
    <source>
        <dbReference type="SAM" id="Phobius"/>
    </source>
</evidence>
<keyword evidence="1" id="KW-1133">Transmembrane helix</keyword>
<feature type="transmembrane region" description="Helical" evidence="1">
    <location>
        <begin position="118"/>
        <end position="137"/>
    </location>
</feature>
<feature type="transmembrane region" description="Helical" evidence="1">
    <location>
        <begin position="149"/>
        <end position="170"/>
    </location>
</feature>
<feature type="transmembrane region" description="Helical" evidence="1">
    <location>
        <begin position="92"/>
        <end position="112"/>
    </location>
</feature>
<keyword evidence="1" id="KW-0812">Transmembrane</keyword>
<protein>
    <submittedName>
        <fullName evidence="2">Uncharacterized protein</fullName>
    </submittedName>
</protein>
<evidence type="ECO:0000313" key="2">
    <source>
        <dbReference type="EMBL" id="MCP1727426.1"/>
    </source>
</evidence>
<reference evidence="2 3" key="1">
    <citation type="submission" date="2022-03" db="EMBL/GenBank/DDBJ databases">
        <title>Genomic Encyclopedia of Type Strains, Phase III (KMG-III): the genomes of soil and plant-associated and newly described type strains.</title>
        <authorList>
            <person name="Whitman W."/>
        </authorList>
    </citation>
    <scope>NUCLEOTIDE SEQUENCE [LARGE SCALE GENOMIC DNA]</scope>
    <source>
        <strain evidence="2 3">BSker1</strain>
    </source>
</reference>
<accession>A0ABT1G870</accession>
<dbReference type="RefSeq" id="WP_253447344.1">
    <property type="nucleotide sequence ID" value="NZ_JALJYF010000001.1"/>
</dbReference>
<evidence type="ECO:0000313" key="3">
    <source>
        <dbReference type="Proteomes" id="UP001523550"/>
    </source>
</evidence>
<dbReference type="EMBL" id="JALJYF010000001">
    <property type="protein sequence ID" value="MCP1727426.1"/>
    <property type="molecule type" value="Genomic_DNA"/>
</dbReference>
<keyword evidence="1" id="KW-0472">Membrane</keyword>
<sequence>MDKPNKEELESRYRESGTDDLVDLVAGGGLTPEAKELAHKELADRGIDYDVYQSEREKSDAAEFIAARPGYGTDPDENVFARLWQGDVPLPIAFWIVYWVGGFVALFVGAAIAELSGLVGGFVLISGGYTVYSLIVLWRSTKRYQGPNVWRNGAQFFVIIAWISFILLLIEMG</sequence>
<organism evidence="2 3">
    <name type="scientific">Natronospira proteinivora</name>
    <dbReference type="NCBI Taxonomy" id="1807133"/>
    <lineage>
        <taxon>Bacteria</taxon>
        <taxon>Pseudomonadati</taxon>
        <taxon>Pseudomonadota</taxon>
        <taxon>Gammaproteobacteria</taxon>
        <taxon>Natronospirales</taxon>
        <taxon>Natronospiraceae</taxon>
        <taxon>Natronospira</taxon>
    </lineage>
</organism>
<dbReference type="Proteomes" id="UP001523550">
    <property type="component" value="Unassembled WGS sequence"/>
</dbReference>
<gene>
    <name evidence="2" type="ORF">J2T60_001391</name>
</gene>
<proteinExistence type="predicted"/>